<comment type="caution">
    <text evidence="1">The sequence shown here is derived from an EMBL/GenBank/DDBJ whole genome shotgun (WGS) entry which is preliminary data.</text>
</comment>
<protein>
    <submittedName>
        <fullName evidence="1">Uncharacterized protein</fullName>
    </submittedName>
</protein>
<dbReference type="Proteomes" id="UP000499080">
    <property type="component" value="Unassembled WGS sequence"/>
</dbReference>
<evidence type="ECO:0000313" key="2">
    <source>
        <dbReference type="Proteomes" id="UP000499080"/>
    </source>
</evidence>
<sequence>MKLTANLLRTRQDRGGLEIRSGLRDQRVPGLRPDTLEELLRKRVWCMSRWYSVGVWRGGCPFRCCHLTIIQNYE</sequence>
<organism evidence="1 2">
    <name type="scientific">Araneus ventricosus</name>
    <name type="common">Orbweaver spider</name>
    <name type="synonym">Epeira ventricosa</name>
    <dbReference type="NCBI Taxonomy" id="182803"/>
    <lineage>
        <taxon>Eukaryota</taxon>
        <taxon>Metazoa</taxon>
        <taxon>Ecdysozoa</taxon>
        <taxon>Arthropoda</taxon>
        <taxon>Chelicerata</taxon>
        <taxon>Arachnida</taxon>
        <taxon>Araneae</taxon>
        <taxon>Araneomorphae</taxon>
        <taxon>Entelegynae</taxon>
        <taxon>Araneoidea</taxon>
        <taxon>Araneidae</taxon>
        <taxon>Araneus</taxon>
    </lineage>
</organism>
<gene>
    <name evidence="1" type="ORF">AVEN_15150_1</name>
</gene>
<feature type="non-terminal residue" evidence="1">
    <location>
        <position position="74"/>
    </location>
</feature>
<dbReference type="AlphaFoldDB" id="A0A4Y2WFM5"/>
<evidence type="ECO:0000313" key="1">
    <source>
        <dbReference type="EMBL" id="GBO35801.1"/>
    </source>
</evidence>
<reference evidence="1 2" key="1">
    <citation type="journal article" date="2019" name="Sci. Rep.">
        <title>Orb-weaving spider Araneus ventricosus genome elucidates the spidroin gene catalogue.</title>
        <authorList>
            <person name="Kono N."/>
            <person name="Nakamura H."/>
            <person name="Ohtoshi R."/>
            <person name="Moran D.A.P."/>
            <person name="Shinohara A."/>
            <person name="Yoshida Y."/>
            <person name="Fujiwara M."/>
            <person name="Mori M."/>
            <person name="Tomita M."/>
            <person name="Arakawa K."/>
        </authorList>
    </citation>
    <scope>NUCLEOTIDE SEQUENCE [LARGE SCALE GENOMIC DNA]</scope>
</reference>
<name>A0A4Y2WFM5_ARAVE</name>
<accession>A0A4Y2WFM5</accession>
<keyword evidence="2" id="KW-1185">Reference proteome</keyword>
<proteinExistence type="predicted"/>
<dbReference type="EMBL" id="BGPR01059841">
    <property type="protein sequence ID" value="GBO35801.1"/>
    <property type="molecule type" value="Genomic_DNA"/>
</dbReference>